<dbReference type="PROSITE" id="PS50110">
    <property type="entry name" value="RESPONSE_REGULATORY"/>
    <property type="match status" value="1"/>
</dbReference>
<evidence type="ECO:0000256" key="6">
    <source>
        <dbReference type="ARBA" id="ARBA00023125"/>
    </source>
</evidence>
<reference evidence="12" key="1">
    <citation type="submission" date="2016-10" db="EMBL/GenBank/DDBJ databases">
        <authorList>
            <person name="Varghese N."/>
            <person name="Submissions S."/>
        </authorList>
    </citation>
    <scope>NUCLEOTIDE SEQUENCE [LARGE SCALE GENOMIC DNA]</scope>
    <source>
        <strain evidence="12">CGMCC 1.10784</strain>
    </source>
</reference>
<evidence type="ECO:0000259" key="9">
    <source>
        <dbReference type="PROSITE" id="PS01124"/>
    </source>
</evidence>
<keyword evidence="5" id="KW-0805">Transcription regulation</keyword>
<dbReference type="Pfam" id="PF12833">
    <property type="entry name" value="HTH_18"/>
    <property type="match status" value="1"/>
</dbReference>
<dbReference type="RefSeq" id="WP_091180104.1">
    <property type="nucleotide sequence ID" value="NZ_FOMT01000001.1"/>
</dbReference>
<evidence type="ECO:0000256" key="5">
    <source>
        <dbReference type="ARBA" id="ARBA00023015"/>
    </source>
</evidence>
<dbReference type="GO" id="GO:0003700">
    <property type="term" value="F:DNA-binding transcription factor activity"/>
    <property type="evidence" value="ECO:0007669"/>
    <property type="project" value="InterPro"/>
</dbReference>
<evidence type="ECO:0000313" key="11">
    <source>
        <dbReference type="EMBL" id="SFD51063.1"/>
    </source>
</evidence>
<dbReference type="InterPro" id="IPR011006">
    <property type="entry name" value="CheY-like_superfamily"/>
</dbReference>
<dbReference type="PANTHER" id="PTHR42713">
    <property type="entry name" value="HISTIDINE KINASE-RELATED"/>
    <property type="match status" value="1"/>
</dbReference>
<dbReference type="SUPFAM" id="SSF46689">
    <property type="entry name" value="Homeodomain-like"/>
    <property type="match status" value="2"/>
</dbReference>
<dbReference type="Pfam" id="PF00072">
    <property type="entry name" value="Response_reg"/>
    <property type="match status" value="1"/>
</dbReference>
<gene>
    <name evidence="11" type="ORF">SAMN05216378_0258</name>
</gene>
<evidence type="ECO:0000256" key="4">
    <source>
        <dbReference type="ARBA" id="ARBA00023012"/>
    </source>
</evidence>
<feature type="domain" description="HTH araC/xylS-type" evidence="9">
    <location>
        <begin position="434"/>
        <end position="533"/>
    </location>
</feature>
<dbReference type="OrthoDB" id="9794370at2"/>
<dbReference type="InterPro" id="IPR009057">
    <property type="entry name" value="Homeodomain-like_sf"/>
</dbReference>
<dbReference type="InterPro" id="IPR020449">
    <property type="entry name" value="Tscrpt_reg_AraC-type_HTH"/>
</dbReference>
<dbReference type="PRINTS" id="PR00032">
    <property type="entry name" value="HTHARAC"/>
</dbReference>
<dbReference type="Gene3D" id="3.40.50.2300">
    <property type="match status" value="1"/>
</dbReference>
<dbReference type="PANTHER" id="PTHR42713:SF3">
    <property type="entry name" value="TRANSCRIPTIONAL REGULATORY PROTEIN HPTR"/>
    <property type="match status" value="1"/>
</dbReference>
<dbReference type="Gene3D" id="1.10.10.60">
    <property type="entry name" value="Homeodomain-like"/>
    <property type="match status" value="2"/>
</dbReference>
<dbReference type="Proteomes" id="UP000198855">
    <property type="component" value="Unassembled WGS sequence"/>
</dbReference>
<evidence type="ECO:0000313" key="12">
    <source>
        <dbReference type="Proteomes" id="UP000198855"/>
    </source>
</evidence>
<keyword evidence="12" id="KW-1185">Reference proteome</keyword>
<comment type="subcellular location">
    <subcellularLocation>
        <location evidence="1">Cytoplasm</location>
    </subcellularLocation>
</comment>
<accession>A0A1I1T470</accession>
<evidence type="ECO:0000256" key="2">
    <source>
        <dbReference type="ARBA" id="ARBA00022490"/>
    </source>
</evidence>
<dbReference type="AlphaFoldDB" id="A0A1I1T470"/>
<dbReference type="CDD" id="cd17536">
    <property type="entry name" value="REC_YesN-like"/>
    <property type="match status" value="1"/>
</dbReference>
<dbReference type="GO" id="GO:0000160">
    <property type="term" value="P:phosphorelay signal transduction system"/>
    <property type="evidence" value="ECO:0007669"/>
    <property type="project" value="UniProtKB-KW"/>
</dbReference>
<keyword evidence="2" id="KW-0963">Cytoplasm</keyword>
<dbReference type="Pfam" id="PF17853">
    <property type="entry name" value="GGDEF_2"/>
    <property type="match status" value="1"/>
</dbReference>
<proteinExistence type="predicted"/>
<dbReference type="InterPro" id="IPR041522">
    <property type="entry name" value="CdaR_GGDEF"/>
</dbReference>
<keyword evidence="7" id="KW-0804">Transcription</keyword>
<dbReference type="SMART" id="SM00342">
    <property type="entry name" value="HTH_ARAC"/>
    <property type="match status" value="1"/>
</dbReference>
<protein>
    <submittedName>
        <fullName evidence="11">Two-component system, response regulator YesN</fullName>
    </submittedName>
</protein>
<evidence type="ECO:0000256" key="7">
    <source>
        <dbReference type="ARBA" id="ARBA00023163"/>
    </source>
</evidence>
<dbReference type="GO" id="GO:0043565">
    <property type="term" value="F:sequence-specific DNA binding"/>
    <property type="evidence" value="ECO:0007669"/>
    <property type="project" value="InterPro"/>
</dbReference>
<keyword evidence="6" id="KW-0238">DNA-binding</keyword>
<feature type="domain" description="Response regulatory" evidence="10">
    <location>
        <begin position="3"/>
        <end position="120"/>
    </location>
</feature>
<dbReference type="GO" id="GO:0005737">
    <property type="term" value="C:cytoplasm"/>
    <property type="evidence" value="ECO:0007669"/>
    <property type="project" value="UniProtKB-SubCell"/>
</dbReference>
<evidence type="ECO:0000256" key="3">
    <source>
        <dbReference type="ARBA" id="ARBA00022553"/>
    </source>
</evidence>
<feature type="modified residue" description="4-aspartylphosphate" evidence="8">
    <location>
        <position position="55"/>
    </location>
</feature>
<keyword evidence="3 8" id="KW-0597">Phosphoprotein</keyword>
<evidence type="ECO:0000256" key="8">
    <source>
        <dbReference type="PROSITE-ProRule" id="PRU00169"/>
    </source>
</evidence>
<evidence type="ECO:0000256" key="1">
    <source>
        <dbReference type="ARBA" id="ARBA00004496"/>
    </source>
</evidence>
<evidence type="ECO:0000259" key="10">
    <source>
        <dbReference type="PROSITE" id="PS50110"/>
    </source>
</evidence>
<dbReference type="EMBL" id="FOMT01000001">
    <property type="protein sequence ID" value="SFD51063.1"/>
    <property type="molecule type" value="Genomic_DNA"/>
</dbReference>
<dbReference type="InterPro" id="IPR018060">
    <property type="entry name" value="HTH_AraC"/>
</dbReference>
<name>A0A1I1T470_9BACL</name>
<dbReference type="InterPro" id="IPR051552">
    <property type="entry name" value="HptR"/>
</dbReference>
<organism evidence="11 12">
    <name type="scientific">Paenibacillus catalpae</name>
    <dbReference type="NCBI Taxonomy" id="1045775"/>
    <lineage>
        <taxon>Bacteria</taxon>
        <taxon>Bacillati</taxon>
        <taxon>Bacillota</taxon>
        <taxon>Bacilli</taxon>
        <taxon>Bacillales</taxon>
        <taxon>Paenibacillaceae</taxon>
        <taxon>Paenibacillus</taxon>
    </lineage>
</organism>
<keyword evidence="4" id="KW-0902">Two-component regulatory system</keyword>
<dbReference type="PROSITE" id="PS01124">
    <property type="entry name" value="HTH_ARAC_FAMILY_2"/>
    <property type="match status" value="1"/>
</dbReference>
<sequence>MYKVLIVDDEYYFRQALKISLPWSELGFQIAGEAKNGAEALEMMPEVEPDVVLVDMNMPIMDGLEFIHKAKELGRKTKFLVLSGHSEFAYARQAVQLGVFNYVLKPINEEELQGCLLDMRELIRTERRSELELDDLRKQASEGLSVRKEQVLIGWLQGNGHDISGAEQDRLRELGIKLEGLHYRAVVVDLDANEERNLEEGMPIRKAKVLEIAQYHMQSAFPCVGCHDQDTRLVLIIGSPDGSFNGLETICERIRLNVQNDLDRTVTIGLGNSCEAFESIPVSYKEALIALKQRFVWGGNKVFVHSLLTETGMKGGLFSVEKRSGLLMFMRVGNSSETEEWLSRFFHDARVQKASMEILLLAGIEIVSTCLEFLAEASQSFEDVFQNTTQPDMIQHVQRMKTFNELENWIRTTILRAMSHVHSRKPNRAVKVIEEVKSYITRHYGNEELRIEDIARSVHVNYNHLCFVFKKETTFTINDYLTEVRIMKAKELFDQGEKVIQNVAIRVGYADANYFSKCFKKYMGITPSKYVNQIQ</sequence>
<dbReference type="SUPFAM" id="SSF52172">
    <property type="entry name" value="CheY-like"/>
    <property type="match status" value="1"/>
</dbReference>
<dbReference type="STRING" id="1045775.SAMN05216378_0258"/>
<dbReference type="SMART" id="SM00448">
    <property type="entry name" value="REC"/>
    <property type="match status" value="1"/>
</dbReference>
<dbReference type="InterPro" id="IPR001789">
    <property type="entry name" value="Sig_transdc_resp-reg_receiver"/>
</dbReference>